<proteinExistence type="predicted"/>
<dbReference type="InterPro" id="IPR018392">
    <property type="entry name" value="LysM"/>
</dbReference>
<sequence>MRYIVVVYLIFQTHFIFSQDSLSIFLKHPNDQLDLLVEGIQVSGSSVTYFKVFGDDFDIRLKLERYTKTVKFLQELVTERAVRQIYLSGNGANQSHASTLEVIFVFYYGKAQKDYSFYMSSKPKKNIVWRVITFWKRFLVEHGCKDSYQVHRVRKNETISSIARNYSLDPELLALFNDIYFDILRQLNNKLMDVLSIYEGKKKLLTNDKLLIPCLPKKVSKYE</sequence>
<gene>
    <name evidence="2" type="ORF">M23134_03335</name>
</gene>
<dbReference type="Proteomes" id="UP000004095">
    <property type="component" value="Unassembled WGS sequence"/>
</dbReference>
<dbReference type="Gene3D" id="3.10.350.10">
    <property type="entry name" value="LysM domain"/>
    <property type="match status" value="1"/>
</dbReference>
<dbReference type="SUPFAM" id="SSF54106">
    <property type="entry name" value="LysM domain"/>
    <property type="match status" value="1"/>
</dbReference>
<dbReference type="EMBL" id="AAWS01000043">
    <property type="protein sequence ID" value="EAY25761.1"/>
    <property type="molecule type" value="Genomic_DNA"/>
</dbReference>
<reference evidence="2 3" key="1">
    <citation type="submission" date="2007-01" db="EMBL/GenBank/DDBJ databases">
        <authorList>
            <person name="Haygood M."/>
            <person name="Podell S."/>
            <person name="Anderson C."/>
            <person name="Hopkinson B."/>
            <person name="Roe K."/>
            <person name="Barbeau K."/>
            <person name="Gaasterland T."/>
            <person name="Ferriera S."/>
            <person name="Johnson J."/>
            <person name="Kravitz S."/>
            <person name="Beeson K."/>
            <person name="Sutton G."/>
            <person name="Rogers Y.-H."/>
            <person name="Friedman R."/>
            <person name="Frazier M."/>
            <person name="Venter J.C."/>
        </authorList>
    </citation>
    <scope>NUCLEOTIDE SEQUENCE [LARGE SCALE GENOMIC DNA]</scope>
    <source>
        <strain evidence="2 3">ATCC 23134</strain>
    </source>
</reference>
<evidence type="ECO:0000313" key="3">
    <source>
        <dbReference type="Proteomes" id="UP000004095"/>
    </source>
</evidence>
<protein>
    <recommendedName>
        <fullName evidence="1">LysM domain-containing protein</fullName>
    </recommendedName>
</protein>
<organism evidence="2 3">
    <name type="scientific">Microscilla marina ATCC 23134</name>
    <dbReference type="NCBI Taxonomy" id="313606"/>
    <lineage>
        <taxon>Bacteria</taxon>
        <taxon>Pseudomonadati</taxon>
        <taxon>Bacteroidota</taxon>
        <taxon>Cytophagia</taxon>
        <taxon>Cytophagales</taxon>
        <taxon>Microscillaceae</taxon>
        <taxon>Microscilla</taxon>
    </lineage>
</organism>
<dbReference type="RefSeq" id="WP_002702098.1">
    <property type="nucleotide sequence ID" value="NZ_AAWS01000043.1"/>
</dbReference>
<dbReference type="AlphaFoldDB" id="A1ZUY3"/>
<comment type="caution">
    <text evidence="2">The sequence shown here is derived from an EMBL/GenBank/DDBJ whole genome shotgun (WGS) entry which is preliminary data.</text>
</comment>
<keyword evidence="3" id="KW-1185">Reference proteome</keyword>
<feature type="domain" description="LysM" evidence="1">
    <location>
        <begin position="151"/>
        <end position="181"/>
    </location>
</feature>
<dbReference type="InterPro" id="IPR036779">
    <property type="entry name" value="LysM_dom_sf"/>
</dbReference>
<evidence type="ECO:0000259" key="1">
    <source>
        <dbReference type="Pfam" id="PF01476"/>
    </source>
</evidence>
<dbReference type="Pfam" id="PF01476">
    <property type="entry name" value="LysM"/>
    <property type="match status" value="1"/>
</dbReference>
<evidence type="ECO:0000313" key="2">
    <source>
        <dbReference type="EMBL" id="EAY25761.1"/>
    </source>
</evidence>
<name>A1ZUY3_MICM2</name>
<accession>A1ZUY3</accession>
<dbReference type="CDD" id="cd00118">
    <property type="entry name" value="LysM"/>
    <property type="match status" value="1"/>
</dbReference>
<dbReference type="OrthoDB" id="1267051at2"/>